<dbReference type="PANTHER" id="PTHR38479:SF2">
    <property type="entry name" value="WINGED HELIX DNA-BINDING DOMAIN-CONTAINING PROTEIN"/>
    <property type="match status" value="1"/>
</dbReference>
<keyword evidence="2" id="KW-1185">Reference proteome</keyword>
<evidence type="ECO:0000313" key="1">
    <source>
        <dbReference type="EMBL" id="GAA2119103.1"/>
    </source>
</evidence>
<gene>
    <name evidence="1" type="ORF">GCM10009802_21070</name>
</gene>
<dbReference type="RefSeq" id="WP_344289536.1">
    <property type="nucleotide sequence ID" value="NZ_BAAAPF010000044.1"/>
</dbReference>
<organism evidence="1 2">
    <name type="scientific">Streptomyces synnematoformans</name>
    <dbReference type="NCBI Taxonomy" id="415721"/>
    <lineage>
        <taxon>Bacteria</taxon>
        <taxon>Bacillati</taxon>
        <taxon>Actinomycetota</taxon>
        <taxon>Actinomycetes</taxon>
        <taxon>Kitasatosporales</taxon>
        <taxon>Streptomycetaceae</taxon>
        <taxon>Streptomyces</taxon>
    </lineage>
</organism>
<evidence type="ECO:0000313" key="2">
    <source>
        <dbReference type="Proteomes" id="UP001500443"/>
    </source>
</evidence>
<dbReference type="InterPro" id="IPR009351">
    <property type="entry name" value="AlkZ-like"/>
</dbReference>
<comment type="caution">
    <text evidence="1">The sequence shown here is derived from an EMBL/GenBank/DDBJ whole genome shotgun (WGS) entry which is preliminary data.</text>
</comment>
<dbReference type="PANTHER" id="PTHR38479">
    <property type="entry name" value="LMO0824 PROTEIN"/>
    <property type="match status" value="1"/>
</dbReference>
<dbReference type="Pfam" id="PF06224">
    <property type="entry name" value="AlkZ-like"/>
    <property type="match status" value="1"/>
</dbReference>
<keyword evidence="1" id="KW-0238">DNA-binding</keyword>
<sequence length="370" mass="39569">MTSPGTVLDARALGRALLHRQWLVERREAAPLDAVEHLVALQAQSGDAPYYQLWSRLTGFTTGDLSALLTGRRAARVVLMRGTIHLVSARDALRLRAVVQPYLDRTLATTTAGRRLPGLDPAEVADAARAALAAGPLPADDRAARLAARWPDGAPGDLAYLARSLLPLVQVPPRGVWGAGGGLVYAHADQYLGAPSATDPAPDGTVLRYLAAYGPASVADAQKWLSLTGLKAVFDRLRPRLVTYRDVTGRELFDLDGTELPDPGAPVPPLLLGPFDNVLLAHADRTRIIDNADERRVFTANGIVRGTLLLDGRVAGVWQPELKRTSAAVELRPFAPLSRPDRDRLAAAAEDLLGFAAPGVEKTEVRFAAA</sequence>
<reference evidence="1 2" key="1">
    <citation type="journal article" date="2019" name="Int. J. Syst. Evol. Microbiol.">
        <title>The Global Catalogue of Microorganisms (GCM) 10K type strain sequencing project: providing services to taxonomists for standard genome sequencing and annotation.</title>
        <authorList>
            <consortium name="The Broad Institute Genomics Platform"/>
            <consortium name="The Broad Institute Genome Sequencing Center for Infectious Disease"/>
            <person name="Wu L."/>
            <person name="Ma J."/>
        </authorList>
    </citation>
    <scope>NUCLEOTIDE SEQUENCE [LARGE SCALE GENOMIC DNA]</scope>
    <source>
        <strain evidence="1 2">JCM 15481</strain>
    </source>
</reference>
<accession>A0ABN2XXB2</accession>
<proteinExistence type="predicted"/>
<dbReference type="EMBL" id="BAAAPF010000044">
    <property type="protein sequence ID" value="GAA2119103.1"/>
    <property type="molecule type" value="Genomic_DNA"/>
</dbReference>
<name>A0ABN2XXB2_9ACTN</name>
<dbReference type="Proteomes" id="UP001500443">
    <property type="component" value="Unassembled WGS sequence"/>
</dbReference>
<dbReference type="GO" id="GO:0003677">
    <property type="term" value="F:DNA binding"/>
    <property type="evidence" value="ECO:0007669"/>
    <property type="project" value="UniProtKB-KW"/>
</dbReference>
<protein>
    <submittedName>
        <fullName evidence="1">Winged helix DNA-binding domain-containing protein</fullName>
    </submittedName>
</protein>